<accession>A0ABD3R656</accession>
<dbReference type="InterPro" id="IPR029063">
    <property type="entry name" value="SAM-dependent_MTases_sf"/>
</dbReference>
<sequence length="172" mass="20405">MGDRPFLRKLYAHMGKFKRVLDVGARGYNRFCKELINSTTTEYFQMEPFPPSTRNEMNNDGLLECYMQETKQKYPNFKHFFDVVLDFGVFGWGAVQVGLDESDILDYVQSVRFLLKNEGIWVLKVDKNWVSNHDEFFDKYLLPFFDSGDFDEFHSGHSVRKGSFKFYFLHKK</sequence>
<gene>
    <name evidence="1" type="ORF">ACHAXA_006101</name>
</gene>
<dbReference type="Proteomes" id="UP001530377">
    <property type="component" value="Unassembled WGS sequence"/>
</dbReference>
<reference evidence="1 2" key="1">
    <citation type="submission" date="2024-10" db="EMBL/GenBank/DDBJ databases">
        <title>Updated reference genomes for cyclostephanoid diatoms.</title>
        <authorList>
            <person name="Roberts W.R."/>
            <person name="Alverson A.J."/>
        </authorList>
    </citation>
    <scope>NUCLEOTIDE SEQUENCE [LARGE SCALE GENOMIC DNA]</scope>
    <source>
        <strain evidence="1 2">AJA228-03</strain>
    </source>
</reference>
<evidence type="ECO:0000313" key="1">
    <source>
        <dbReference type="EMBL" id="KAL3808178.1"/>
    </source>
</evidence>
<protein>
    <recommendedName>
        <fullName evidence="3">Methyltransferase type 11 domain-containing protein</fullName>
    </recommendedName>
</protein>
<keyword evidence="2" id="KW-1185">Reference proteome</keyword>
<organism evidence="1 2">
    <name type="scientific">Cyclostephanos tholiformis</name>
    <dbReference type="NCBI Taxonomy" id="382380"/>
    <lineage>
        <taxon>Eukaryota</taxon>
        <taxon>Sar</taxon>
        <taxon>Stramenopiles</taxon>
        <taxon>Ochrophyta</taxon>
        <taxon>Bacillariophyta</taxon>
        <taxon>Coscinodiscophyceae</taxon>
        <taxon>Thalassiosirophycidae</taxon>
        <taxon>Stephanodiscales</taxon>
        <taxon>Stephanodiscaceae</taxon>
        <taxon>Cyclostephanos</taxon>
    </lineage>
</organism>
<evidence type="ECO:0008006" key="3">
    <source>
        <dbReference type="Google" id="ProtNLM"/>
    </source>
</evidence>
<evidence type="ECO:0000313" key="2">
    <source>
        <dbReference type="Proteomes" id="UP001530377"/>
    </source>
</evidence>
<comment type="caution">
    <text evidence="1">The sequence shown here is derived from an EMBL/GenBank/DDBJ whole genome shotgun (WGS) entry which is preliminary data.</text>
</comment>
<name>A0ABD3R656_9STRA</name>
<dbReference type="AlphaFoldDB" id="A0ABD3R656"/>
<dbReference type="EMBL" id="JALLPB020000535">
    <property type="protein sequence ID" value="KAL3808178.1"/>
    <property type="molecule type" value="Genomic_DNA"/>
</dbReference>
<proteinExistence type="predicted"/>
<dbReference type="Gene3D" id="3.40.50.150">
    <property type="entry name" value="Vaccinia Virus protein VP39"/>
    <property type="match status" value="1"/>
</dbReference>